<evidence type="ECO:0000256" key="7">
    <source>
        <dbReference type="ARBA" id="ARBA00022670"/>
    </source>
</evidence>
<dbReference type="EMBL" id="SKFH01000063">
    <property type="protein sequence ID" value="TCZ64290.1"/>
    <property type="molecule type" value="Genomic_DNA"/>
</dbReference>
<feature type="domain" description="Peptidase M1 membrane alanine aminopeptidase" evidence="13">
    <location>
        <begin position="277"/>
        <end position="482"/>
    </location>
</feature>
<proteinExistence type="inferred from homology"/>
<dbReference type="GO" id="GO:0008270">
    <property type="term" value="F:zinc ion binding"/>
    <property type="evidence" value="ECO:0007669"/>
    <property type="project" value="InterPro"/>
</dbReference>
<reference evidence="15 16" key="1">
    <citation type="submission" date="2019-03" db="EMBL/GenBank/DDBJ databases">
        <authorList>
            <person name="Kim M.K.M."/>
        </authorList>
    </citation>
    <scope>NUCLEOTIDE SEQUENCE [LARGE SCALE GENOMIC DNA]</scope>
    <source>
        <strain evidence="15 16">17J68-15</strain>
    </source>
</reference>
<dbReference type="Gene3D" id="2.60.40.1730">
    <property type="entry name" value="tricorn interacting facor f3 domain"/>
    <property type="match status" value="1"/>
</dbReference>
<dbReference type="RefSeq" id="WP_131854437.1">
    <property type="nucleotide sequence ID" value="NZ_SKFH01000063.1"/>
</dbReference>
<keyword evidence="10" id="KW-0862">Zinc</keyword>
<comment type="catalytic activity">
    <reaction evidence="1">
        <text>Release of an N-terminal amino acid, Xaa-|-Yaa- from a peptide, amide or arylamide. Xaa is preferably Ala, but may be most amino acids including Pro (slow action). When a terminal hydrophobic residue is followed by a prolyl residue, the two may be released as an intact Xaa-Pro dipeptide.</text>
        <dbReference type="EC" id="3.4.11.2"/>
    </reaction>
</comment>
<evidence type="ECO:0000256" key="8">
    <source>
        <dbReference type="ARBA" id="ARBA00022723"/>
    </source>
</evidence>
<keyword evidence="6" id="KW-0031">Aminopeptidase</keyword>
<dbReference type="AlphaFoldDB" id="A0A4R4DV28"/>
<evidence type="ECO:0000256" key="4">
    <source>
        <dbReference type="ARBA" id="ARBA00012564"/>
    </source>
</evidence>
<accession>A0A4R4DV28</accession>
<dbReference type="PANTHER" id="PTHR11533:SF174">
    <property type="entry name" value="PUROMYCIN-SENSITIVE AMINOPEPTIDASE-RELATED"/>
    <property type="match status" value="1"/>
</dbReference>
<organism evidence="15 16">
    <name type="scientific">Flaviaesturariibacter aridisoli</name>
    <dbReference type="NCBI Taxonomy" id="2545761"/>
    <lineage>
        <taxon>Bacteria</taxon>
        <taxon>Pseudomonadati</taxon>
        <taxon>Bacteroidota</taxon>
        <taxon>Chitinophagia</taxon>
        <taxon>Chitinophagales</taxon>
        <taxon>Chitinophagaceae</taxon>
        <taxon>Flaviaestuariibacter</taxon>
    </lineage>
</organism>
<dbReference type="InterPro" id="IPR050344">
    <property type="entry name" value="Peptidase_M1_aminopeptidases"/>
</dbReference>
<dbReference type="CDD" id="cd09603">
    <property type="entry name" value="M1_APN_like"/>
    <property type="match status" value="1"/>
</dbReference>
<dbReference type="GO" id="GO:0070006">
    <property type="term" value="F:metalloaminopeptidase activity"/>
    <property type="evidence" value="ECO:0007669"/>
    <property type="project" value="TreeGrafter"/>
</dbReference>
<dbReference type="InterPro" id="IPR016024">
    <property type="entry name" value="ARM-type_fold"/>
</dbReference>
<evidence type="ECO:0000256" key="9">
    <source>
        <dbReference type="ARBA" id="ARBA00022801"/>
    </source>
</evidence>
<evidence type="ECO:0000256" key="2">
    <source>
        <dbReference type="ARBA" id="ARBA00001947"/>
    </source>
</evidence>
<keyword evidence="9" id="KW-0378">Hydrolase</keyword>
<dbReference type="InterPro" id="IPR011989">
    <property type="entry name" value="ARM-like"/>
</dbReference>
<evidence type="ECO:0000256" key="10">
    <source>
        <dbReference type="ARBA" id="ARBA00022833"/>
    </source>
</evidence>
<keyword evidence="7" id="KW-0645">Protease</keyword>
<gene>
    <name evidence="15" type="ORF">E0486_18205</name>
</gene>
<dbReference type="Gene3D" id="1.25.10.10">
    <property type="entry name" value="Leucine-rich Repeat Variant"/>
    <property type="match status" value="1"/>
</dbReference>
<keyword evidence="12" id="KW-0732">Signal</keyword>
<dbReference type="InterPro" id="IPR014782">
    <property type="entry name" value="Peptidase_M1_dom"/>
</dbReference>
<dbReference type="Pfam" id="PF17900">
    <property type="entry name" value="Peptidase_M1_N"/>
    <property type="match status" value="1"/>
</dbReference>
<feature type="signal peptide" evidence="12">
    <location>
        <begin position="1"/>
        <end position="19"/>
    </location>
</feature>
<dbReference type="SUPFAM" id="SSF55486">
    <property type="entry name" value="Metalloproteases ('zincins'), catalytic domain"/>
    <property type="match status" value="1"/>
</dbReference>
<evidence type="ECO:0000256" key="3">
    <source>
        <dbReference type="ARBA" id="ARBA00010136"/>
    </source>
</evidence>
<feature type="domain" description="Aminopeptidase N-like N-terminal" evidence="14">
    <location>
        <begin position="50"/>
        <end position="239"/>
    </location>
</feature>
<comment type="cofactor">
    <cofactor evidence="2">
        <name>Zn(2+)</name>
        <dbReference type="ChEBI" id="CHEBI:29105"/>
    </cofactor>
</comment>
<name>A0A4R4DV28_9BACT</name>
<evidence type="ECO:0000256" key="11">
    <source>
        <dbReference type="ARBA" id="ARBA00023049"/>
    </source>
</evidence>
<feature type="chain" id="PRO_5020731919" description="Aminopeptidase N" evidence="12">
    <location>
        <begin position="20"/>
        <end position="835"/>
    </location>
</feature>
<dbReference type="PANTHER" id="PTHR11533">
    <property type="entry name" value="PROTEASE M1 ZINC METALLOPROTEASE"/>
    <property type="match status" value="1"/>
</dbReference>
<dbReference type="Proteomes" id="UP000295164">
    <property type="component" value="Unassembled WGS sequence"/>
</dbReference>
<evidence type="ECO:0000259" key="14">
    <source>
        <dbReference type="Pfam" id="PF17900"/>
    </source>
</evidence>
<dbReference type="InterPro" id="IPR027268">
    <property type="entry name" value="Peptidase_M4/M1_CTD_sf"/>
</dbReference>
<dbReference type="GO" id="GO:0016285">
    <property type="term" value="F:alanyl aminopeptidase activity"/>
    <property type="evidence" value="ECO:0007669"/>
    <property type="project" value="UniProtKB-EC"/>
</dbReference>
<dbReference type="PRINTS" id="PR00756">
    <property type="entry name" value="ALADIPTASE"/>
</dbReference>
<dbReference type="InterPro" id="IPR042097">
    <property type="entry name" value="Aminopeptidase_N-like_N_sf"/>
</dbReference>
<dbReference type="GO" id="GO:0016020">
    <property type="term" value="C:membrane"/>
    <property type="evidence" value="ECO:0007669"/>
    <property type="project" value="TreeGrafter"/>
</dbReference>
<dbReference type="Pfam" id="PF13646">
    <property type="entry name" value="HEAT_2"/>
    <property type="match status" value="1"/>
</dbReference>
<dbReference type="GO" id="GO:0005615">
    <property type="term" value="C:extracellular space"/>
    <property type="evidence" value="ECO:0007669"/>
    <property type="project" value="TreeGrafter"/>
</dbReference>
<dbReference type="InterPro" id="IPR045357">
    <property type="entry name" value="Aminopeptidase_N-like_N"/>
</dbReference>
<keyword evidence="16" id="KW-1185">Reference proteome</keyword>
<evidence type="ECO:0000256" key="6">
    <source>
        <dbReference type="ARBA" id="ARBA00022438"/>
    </source>
</evidence>
<evidence type="ECO:0000313" key="15">
    <source>
        <dbReference type="EMBL" id="TCZ64290.1"/>
    </source>
</evidence>
<comment type="similarity">
    <text evidence="3">Belongs to the peptidase M1 family.</text>
</comment>
<protein>
    <recommendedName>
        <fullName evidence="5">Aminopeptidase N</fullName>
        <ecNumber evidence="4">3.4.11.2</ecNumber>
    </recommendedName>
</protein>
<dbReference type="InterPro" id="IPR001930">
    <property type="entry name" value="Peptidase_M1"/>
</dbReference>
<keyword evidence="11" id="KW-0482">Metalloprotease</keyword>
<dbReference type="GO" id="GO:0005737">
    <property type="term" value="C:cytoplasm"/>
    <property type="evidence" value="ECO:0007669"/>
    <property type="project" value="TreeGrafter"/>
</dbReference>
<dbReference type="GO" id="GO:0043171">
    <property type="term" value="P:peptide catabolic process"/>
    <property type="evidence" value="ECO:0007669"/>
    <property type="project" value="TreeGrafter"/>
</dbReference>
<sequence>MKSLFLAGVLCLAGAGAFAQTTTIQGTDSARRPAPLPYRATSEKINDLVHTKLDARFDYSKSQLKGKAWITLRPHFYPTDSLRLDAKGMEIREVSLVKGGVNSKLKYDYNGEQLAIRLGRTFRSNEPYTIYIDYIAKPDEYKTAGSAAITDAKGLYFINPRGEEPNKPTQIWTQGETEATSVWVPTIDKPNQKTTEEILMTVPAKYVTLSNGLLVKQTRNADGTRTDHWKMDQPHAPYLFFMGVGDFSITKDKYKGKEVSYYVEKDYAPVARRIFGNTPEMMAFFSRITGVDYPWAKYAQIVGRDYVSGAMENTTATLHQESAQQDARELSDGNDWEGTIAHELFHQWFGDYVTAESWSNLTLNESFANYSEYLWNEYKYGKDAADAHNYSDMQGYLMSGSDKKDLVRFQYNDKEDMFDAVSYNKGGRILNMLRTYVGDSAFFKALNVYLTTNKFKSAEAQQLRLAFEDVTGKDLNWFWNQWYYGSGHPKLDINYSYDEAARMVRVIVQQKQSGDKLFTLPVNIDVYNGANRSRHFVWVTGRTDTFSFASNAKPSLVNFDADKVLLATKTENKTLDEYIHQYKYAGNYLDRREALELAARRQEDPKALDLLLQGLADRYEGLRSYAASRLDLKKEAVKTAAEAPLSKLAASDPKRTVKAVAITKLGEYRKAQYSPLFRTAVNDSSYTVAGNALEALAKIDSAAAIGEAKRLSKEKSKGKLASSVTGLLLASGDPSANERIVSDYIAMAPSQEKYTSMGNMLKALAQTADPSLFRRGVDDVFAFLGIVVKQIPEEFRDQALGPVNEQLKKVVKTQRDAGRTASAEYLEQKLAKKPF</sequence>
<dbReference type="EC" id="3.4.11.2" evidence="4"/>
<evidence type="ECO:0000256" key="1">
    <source>
        <dbReference type="ARBA" id="ARBA00000098"/>
    </source>
</evidence>
<keyword evidence="8" id="KW-0479">Metal-binding</keyword>
<dbReference type="OrthoDB" id="100605at2"/>
<dbReference type="Pfam" id="PF01433">
    <property type="entry name" value="Peptidase_M1"/>
    <property type="match status" value="1"/>
</dbReference>
<dbReference type="Gene3D" id="1.10.390.10">
    <property type="entry name" value="Neutral Protease Domain 2"/>
    <property type="match status" value="1"/>
</dbReference>
<dbReference type="SUPFAM" id="SSF63737">
    <property type="entry name" value="Leukotriene A4 hydrolase N-terminal domain"/>
    <property type="match status" value="1"/>
</dbReference>
<evidence type="ECO:0000259" key="13">
    <source>
        <dbReference type="Pfam" id="PF01433"/>
    </source>
</evidence>
<dbReference type="GO" id="GO:0006508">
    <property type="term" value="P:proteolysis"/>
    <property type="evidence" value="ECO:0007669"/>
    <property type="project" value="UniProtKB-KW"/>
</dbReference>
<dbReference type="SUPFAM" id="SSF48371">
    <property type="entry name" value="ARM repeat"/>
    <property type="match status" value="1"/>
</dbReference>
<evidence type="ECO:0000256" key="5">
    <source>
        <dbReference type="ARBA" id="ARBA00015611"/>
    </source>
</evidence>
<dbReference type="GO" id="GO:0042277">
    <property type="term" value="F:peptide binding"/>
    <property type="evidence" value="ECO:0007669"/>
    <property type="project" value="TreeGrafter"/>
</dbReference>
<evidence type="ECO:0000256" key="12">
    <source>
        <dbReference type="SAM" id="SignalP"/>
    </source>
</evidence>
<evidence type="ECO:0000313" key="16">
    <source>
        <dbReference type="Proteomes" id="UP000295164"/>
    </source>
</evidence>
<comment type="caution">
    <text evidence="15">The sequence shown here is derived from an EMBL/GenBank/DDBJ whole genome shotgun (WGS) entry which is preliminary data.</text>
</comment>